<sequence length="106" mass="11733">MPYITPVTESKTPADAVDQTSDAAASDVESPSPASNLPSARLRAEMRQRLSADIGIYVRQAFMERIERRTSNADGSLSMHCSLEPPPWEGDRTEPTDKLAKQREFP</sequence>
<dbReference type="EMBL" id="WIGO01000520">
    <property type="protein sequence ID" value="KAF6809866.1"/>
    <property type="molecule type" value="Genomic_DNA"/>
</dbReference>
<gene>
    <name evidence="2" type="ORF">CPLU01_15431</name>
</gene>
<feature type="region of interest" description="Disordered" evidence="1">
    <location>
        <begin position="1"/>
        <end position="40"/>
    </location>
</feature>
<proteinExistence type="predicted"/>
<organism evidence="2 3">
    <name type="scientific">Colletotrichum plurivorum</name>
    <dbReference type="NCBI Taxonomy" id="2175906"/>
    <lineage>
        <taxon>Eukaryota</taxon>
        <taxon>Fungi</taxon>
        <taxon>Dikarya</taxon>
        <taxon>Ascomycota</taxon>
        <taxon>Pezizomycotina</taxon>
        <taxon>Sordariomycetes</taxon>
        <taxon>Hypocreomycetidae</taxon>
        <taxon>Glomerellales</taxon>
        <taxon>Glomerellaceae</taxon>
        <taxon>Colletotrichum</taxon>
        <taxon>Colletotrichum orchidearum species complex</taxon>
    </lineage>
</organism>
<name>A0A8H6MVP8_9PEZI</name>
<dbReference type="AlphaFoldDB" id="A0A8H6MVP8"/>
<comment type="caution">
    <text evidence="2">The sequence shown here is derived from an EMBL/GenBank/DDBJ whole genome shotgun (WGS) entry which is preliminary data.</text>
</comment>
<feature type="region of interest" description="Disordered" evidence="1">
    <location>
        <begin position="69"/>
        <end position="106"/>
    </location>
</feature>
<reference evidence="2" key="1">
    <citation type="journal article" date="2020" name="Phytopathology">
        <title>Genome Sequence Resources of Colletotrichum truncatum, C. plurivorum, C. musicola, and C. sojae: Four Species Pathogenic to Soybean (Glycine max).</title>
        <authorList>
            <person name="Rogerio F."/>
            <person name="Boufleur T.R."/>
            <person name="Ciampi-Guillardi M."/>
            <person name="Sukno S.A."/>
            <person name="Thon M.R."/>
            <person name="Massola Junior N.S."/>
            <person name="Baroncelli R."/>
        </authorList>
    </citation>
    <scope>NUCLEOTIDE SEQUENCE</scope>
    <source>
        <strain evidence="2">LFN00145</strain>
    </source>
</reference>
<evidence type="ECO:0000313" key="3">
    <source>
        <dbReference type="Proteomes" id="UP000654918"/>
    </source>
</evidence>
<dbReference type="Proteomes" id="UP000654918">
    <property type="component" value="Unassembled WGS sequence"/>
</dbReference>
<evidence type="ECO:0000313" key="2">
    <source>
        <dbReference type="EMBL" id="KAF6809866.1"/>
    </source>
</evidence>
<protein>
    <submittedName>
        <fullName evidence="2">Uncharacterized protein</fullName>
    </submittedName>
</protein>
<feature type="compositionally biased region" description="Basic and acidic residues" evidence="1">
    <location>
        <begin position="89"/>
        <end position="106"/>
    </location>
</feature>
<evidence type="ECO:0000256" key="1">
    <source>
        <dbReference type="SAM" id="MobiDB-lite"/>
    </source>
</evidence>
<accession>A0A8H6MVP8</accession>
<keyword evidence="3" id="KW-1185">Reference proteome</keyword>